<sequence length="382" mass="41757">MSGTKNTFEKIPFVDLKSQHSFLSAEIEAAITQVLAEGGFTLGDTVKTFEDEFAAFCDTRFAAGVGSGTDALHFALRALGVGPGDEVITVPNTFIATVEAIVMSGARPVFVDIDEDTYLMDTSKLEGAITKKTKAIIPVHLYGQPADMVEVMRIAAKHGLKVVEDACQAHGARLRGSRVGCFGDAACFSFYPSKNLGGIGDGGIVVTNDEAIQGRVMLLRNHGQVDKYSHVEPGFCSRLHGVQAAVLSVKLKYLDRWNKARRYNARIYDCLFRDSAVVPPVRASHHSGDHVYHLYVVRVDGRNKLRAYLSGQGIETGIHYPVPLHLQPSLKGYGYKKGDFPVTEKVAEEIVSLPMFPELKESDIERVAHEVIGFSLKYPKVA</sequence>
<evidence type="ECO:0000256" key="1">
    <source>
        <dbReference type="ARBA" id="ARBA00022898"/>
    </source>
</evidence>
<dbReference type="AlphaFoldDB" id="A0A2M7TAB4"/>
<dbReference type="PANTHER" id="PTHR30244">
    <property type="entry name" value="TRANSAMINASE"/>
    <property type="match status" value="1"/>
</dbReference>
<dbReference type="PIRSF" id="PIRSF000390">
    <property type="entry name" value="PLP_StrS"/>
    <property type="match status" value="1"/>
</dbReference>
<dbReference type="GO" id="GO:0030170">
    <property type="term" value="F:pyridoxal phosphate binding"/>
    <property type="evidence" value="ECO:0007669"/>
    <property type="project" value="UniProtKB-ARBA"/>
</dbReference>
<comment type="similarity">
    <text evidence="2 5">Belongs to the DegT/DnrJ/EryC1 family.</text>
</comment>
<gene>
    <name evidence="6" type="ORF">COY37_01575</name>
</gene>
<feature type="modified residue" description="N6-(pyridoxal phosphate)lysine" evidence="4">
    <location>
        <position position="194"/>
    </location>
</feature>
<dbReference type="EMBL" id="PFNG01000038">
    <property type="protein sequence ID" value="PIZ41893.1"/>
    <property type="molecule type" value="Genomic_DNA"/>
</dbReference>
<dbReference type="GO" id="GO:0008483">
    <property type="term" value="F:transaminase activity"/>
    <property type="evidence" value="ECO:0007669"/>
    <property type="project" value="TreeGrafter"/>
</dbReference>
<name>A0A2M7TAB4_9ACTN</name>
<dbReference type="InterPro" id="IPR015422">
    <property type="entry name" value="PyrdxlP-dep_Trfase_small"/>
</dbReference>
<evidence type="ECO:0000256" key="3">
    <source>
        <dbReference type="PIRSR" id="PIRSR000390-1"/>
    </source>
</evidence>
<dbReference type="InterPro" id="IPR015421">
    <property type="entry name" value="PyrdxlP-dep_Trfase_major"/>
</dbReference>
<dbReference type="FunFam" id="3.40.640.10:FF:000089">
    <property type="entry name" value="Aminotransferase, DegT/DnrJ/EryC1/StrS family"/>
    <property type="match status" value="1"/>
</dbReference>
<proteinExistence type="inferred from homology"/>
<feature type="active site" description="Proton acceptor" evidence="3">
    <location>
        <position position="194"/>
    </location>
</feature>
<dbReference type="RefSeq" id="WP_286678049.1">
    <property type="nucleotide sequence ID" value="NZ_MNXI01000055.1"/>
</dbReference>
<dbReference type="Gene3D" id="3.90.1150.10">
    <property type="entry name" value="Aspartate Aminotransferase, domain 1"/>
    <property type="match status" value="1"/>
</dbReference>
<evidence type="ECO:0000256" key="2">
    <source>
        <dbReference type="ARBA" id="ARBA00037999"/>
    </source>
</evidence>
<dbReference type="SUPFAM" id="SSF53383">
    <property type="entry name" value="PLP-dependent transferases"/>
    <property type="match status" value="1"/>
</dbReference>
<dbReference type="CDD" id="cd00616">
    <property type="entry name" value="AHBA_syn"/>
    <property type="match status" value="1"/>
</dbReference>
<protein>
    <submittedName>
        <fullName evidence="6">Erythromycin biosynthesis sensory transduction protein eryC1</fullName>
    </submittedName>
</protein>
<dbReference type="Pfam" id="PF01041">
    <property type="entry name" value="DegT_DnrJ_EryC1"/>
    <property type="match status" value="1"/>
</dbReference>
<keyword evidence="1 4" id="KW-0663">Pyridoxal phosphate</keyword>
<dbReference type="PANTHER" id="PTHR30244:SF36">
    <property type="entry name" value="3-OXO-GLUCOSE-6-PHOSPHATE:GLUTAMATE AMINOTRANSFERASE"/>
    <property type="match status" value="1"/>
</dbReference>
<evidence type="ECO:0000313" key="7">
    <source>
        <dbReference type="Proteomes" id="UP000230956"/>
    </source>
</evidence>
<evidence type="ECO:0000256" key="5">
    <source>
        <dbReference type="RuleBase" id="RU004508"/>
    </source>
</evidence>
<dbReference type="InterPro" id="IPR000653">
    <property type="entry name" value="DegT/StrS_aminotransferase"/>
</dbReference>
<reference evidence="7" key="1">
    <citation type="submission" date="2017-09" db="EMBL/GenBank/DDBJ databases">
        <title>Depth-based differentiation of microbial function through sediment-hosted aquifers and enrichment of novel symbionts in the deep terrestrial subsurface.</title>
        <authorList>
            <person name="Probst A.J."/>
            <person name="Ladd B."/>
            <person name="Jarett J.K."/>
            <person name="Geller-Mcgrath D.E."/>
            <person name="Sieber C.M.K."/>
            <person name="Emerson J.B."/>
            <person name="Anantharaman K."/>
            <person name="Thomas B.C."/>
            <person name="Malmstrom R."/>
            <person name="Stieglmeier M."/>
            <person name="Klingl A."/>
            <person name="Woyke T."/>
            <person name="Ryan C.M."/>
            <person name="Banfield J.F."/>
        </authorList>
    </citation>
    <scope>NUCLEOTIDE SEQUENCE [LARGE SCALE GENOMIC DNA]</scope>
</reference>
<evidence type="ECO:0000313" key="6">
    <source>
        <dbReference type="EMBL" id="PIZ41893.1"/>
    </source>
</evidence>
<dbReference type="Proteomes" id="UP000230956">
    <property type="component" value="Unassembled WGS sequence"/>
</dbReference>
<evidence type="ECO:0000256" key="4">
    <source>
        <dbReference type="PIRSR" id="PIRSR000390-2"/>
    </source>
</evidence>
<dbReference type="Gene3D" id="3.40.640.10">
    <property type="entry name" value="Type I PLP-dependent aspartate aminotransferase-like (Major domain)"/>
    <property type="match status" value="1"/>
</dbReference>
<accession>A0A2M7TAB4</accession>
<dbReference type="GO" id="GO:0000271">
    <property type="term" value="P:polysaccharide biosynthetic process"/>
    <property type="evidence" value="ECO:0007669"/>
    <property type="project" value="TreeGrafter"/>
</dbReference>
<organism evidence="6 7">
    <name type="scientific">Candidatus Aquicultor secundus</name>
    <dbReference type="NCBI Taxonomy" id="1973895"/>
    <lineage>
        <taxon>Bacteria</taxon>
        <taxon>Bacillati</taxon>
        <taxon>Actinomycetota</taxon>
        <taxon>Candidatus Aquicultoria</taxon>
        <taxon>Candidatus Aquicultorales</taxon>
        <taxon>Candidatus Aquicultoraceae</taxon>
        <taxon>Candidatus Aquicultor</taxon>
    </lineage>
</organism>
<dbReference type="InterPro" id="IPR015424">
    <property type="entry name" value="PyrdxlP-dep_Trfase"/>
</dbReference>
<comment type="caution">
    <text evidence="6">The sequence shown here is derived from an EMBL/GenBank/DDBJ whole genome shotgun (WGS) entry which is preliminary data.</text>
</comment>